<proteinExistence type="predicted"/>
<evidence type="ECO:0000256" key="1">
    <source>
        <dbReference type="SAM" id="MobiDB-lite"/>
    </source>
</evidence>
<feature type="compositionally biased region" description="Basic and acidic residues" evidence="1">
    <location>
        <begin position="65"/>
        <end position="76"/>
    </location>
</feature>
<protein>
    <submittedName>
        <fullName evidence="2">Uncharacterized protein</fullName>
    </submittedName>
</protein>
<reference evidence="3" key="1">
    <citation type="journal article" date="2016" name="Nature">
        <title>Genome evolution in the allotetraploid frog Xenopus laevis.</title>
        <authorList>
            <person name="Session A.M."/>
            <person name="Uno Y."/>
            <person name="Kwon T."/>
            <person name="Chapman J.A."/>
            <person name="Toyoda A."/>
            <person name="Takahashi S."/>
            <person name="Fukui A."/>
            <person name="Hikosaka A."/>
            <person name="Suzuki A."/>
            <person name="Kondo M."/>
            <person name="van Heeringen S.J."/>
            <person name="Quigley I."/>
            <person name="Heinz S."/>
            <person name="Ogino H."/>
            <person name="Ochi H."/>
            <person name="Hellsten U."/>
            <person name="Lyons J.B."/>
            <person name="Simakov O."/>
            <person name="Putnam N."/>
            <person name="Stites J."/>
            <person name="Kuroki Y."/>
            <person name="Tanaka T."/>
            <person name="Michiue T."/>
            <person name="Watanabe M."/>
            <person name="Bogdanovic O."/>
            <person name="Lister R."/>
            <person name="Georgiou G."/>
            <person name="Paranjpe S.S."/>
            <person name="van Kruijsbergen I."/>
            <person name="Shu S."/>
            <person name="Carlson J."/>
            <person name="Kinoshita T."/>
            <person name="Ohta Y."/>
            <person name="Mawaribuchi S."/>
            <person name="Jenkins J."/>
            <person name="Grimwood J."/>
            <person name="Schmutz J."/>
            <person name="Mitros T."/>
            <person name="Mozaffari S.V."/>
            <person name="Suzuki Y."/>
            <person name="Haramoto Y."/>
            <person name="Yamamoto T.S."/>
            <person name="Takagi C."/>
            <person name="Heald R."/>
            <person name="Miller K."/>
            <person name="Haudenschild C."/>
            <person name="Kitzman J."/>
            <person name="Nakayama T."/>
            <person name="Izutsu Y."/>
            <person name="Robert J."/>
            <person name="Fortriede J."/>
            <person name="Burns K."/>
            <person name="Lotay V."/>
            <person name="Karimi K."/>
            <person name="Yasuoka Y."/>
            <person name="Dichmann D.S."/>
            <person name="Flajnik M.F."/>
            <person name="Houston D.W."/>
            <person name="Shendure J."/>
            <person name="DuPasquier L."/>
            <person name="Vize P.D."/>
            <person name="Zorn A.M."/>
            <person name="Ito M."/>
            <person name="Marcotte E.M."/>
            <person name="Wallingford J.B."/>
            <person name="Ito Y."/>
            <person name="Asashima M."/>
            <person name="Ueno N."/>
            <person name="Matsuda Y."/>
            <person name="Veenstra G.J."/>
            <person name="Fujiyama A."/>
            <person name="Harland R.M."/>
            <person name="Taira M."/>
            <person name="Rokhsar D.S."/>
        </authorList>
    </citation>
    <scope>NUCLEOTIDE SEQUENCE [LARGE SCALE GENOMIC DNA]</scope>
    <source>
        <strain evidence="3">J</strain>
    </source>
</reference>
<dbReference type="EMBL" id="CM004482">
    <property type="protein sequence ID" value="OCT63408.1"/>
    <property type="molecule type" value="Genomic_DNA"/>
</dbReference>
<feature type="compositionally biased region" description="Basic and acidic residues" evidence="1">
    <location>
        <begin position="14"/>
        <end position="52"/>
    </location>
</feature>
<dbReference type="Proteomes" id="UP000694892">
    <property type="component" value="Chromosome 9_10L"/>
</dbReference>
<feature type="region of interest" description="Disordered" evidence="1">
    <location>
        <begin position="1"/>
        <end position="92"/>
    </location>
</feature>
<gene>
    <name evidence="2" type="ORF">XELAEV_18044504mg</name>
</gene>
<feature type="non-terminal residue" evidence="2">
    <location>
        <position position="1"/>
    </location>
</feature>
<accession>A0A974H3F4</accession>
<dbReference type="AlphaFoldDB" id="A0A974H3F4"/>
<sequence length="92" mass="10289">NIGRSPEQLGLGQAEEHKCKGHTREEHTKKGSPREKHTDKGNPREEPSEKGILESGETSGILKWSIERRGITEGHIKNSASQREGIPYRGTY</sequence>
<name>A0A974H3F4_XENLA</name>
<organism evidence="2 3">
    <name type="scientific">Xenopus laevis</name>
    <name type="common">African clawed frog</name>
    <dbReference type="NCBI Taxonomy" id="8355"/>
    <lineage>
        <taxon>Eukaryota</taxon>
        <taxon>Metazoa</taxon>
        <taxon>Chordata</taxon>
        <taxon>Craniata</taxon>
        <taxon>Vertebrata</taxon>
        <taxon>Euteleostomi</taxon>
        <taxon>Amphibia</taxon>
        <taxon>Batrachia</taxon>
        <taxon>Anura</taxon>
        <taxon>Pipoidea</taxon>
        <taxon>Pipidae</taxon>
        <taxon>Xenopodinae</taxon>
        <taxon>Xenopus</taxon>
        <taxon>Xenopus</taxon>
    </lineage>
</organism>
<evidence type="ECO:0000313" key="3">
    <source>
        <dbReference type="Proteomes" id="UP000694892"/>
    </source>
</evidence>
<evidence type="ECO:0000313" key="2">
    <source>
        <dbReference type="EMBL" id="OCT63408.1"/>
    </source>
</evidence>